<dbReference type="InterPro" id="IPR056899">
    <property type="entry name" value="Ig_NUP210_9th"/>
</dbReference>
<feature type="domain" description="NUP210 Ig-like" evidence="19">
    <location>
        <begin position="518"/>
        <end position="607"/>
    </location>
</feature>
<dbReference type="InterPro" id="IPR058779">
    <property type="entry name" value="Ig_NUP210_13th"/>
</dbReference>
<feature type="domain" description="NUP210 Ig-like" evidence="13">
    <location>
        <begin position="1317"/>
        <end position="1404"/>
    </location>
</feature>
<feature type="domain" description="NUP210 Ig-like" evidence="14">
    <location>
        <begin position="625"/>
        <end position="712"/>
    </location>
</feature>
<keyword evidence="6 10" id="KW-0472">Membrane</keyword>
<evidence type="ECO:0000259" key="16">
    <source>
        <dbReference type="Pfam" id="PF22967"/>
    </source>
</evidence>
<feature type="transmembrane region" description="Helical" evidence="10">
    <location>
        <begin position="1746"/>
        <end position="1770"/>
    </location>
</feature>
<keyword evidence="8" id="KW-0539">Nucleus</keyword>
<evidence type="ECO:0000259" key="12">
    <source>
        <dbReference type="Pfam" id="PF22957"/>
    </source>
</evidence>
<feature type="domain" description="NUP210 Ig-like" evidence="21">
    <location>
        <begin position="1102"/>
        <end position="1217"/>
    </location>
</feature>
<evidence type="ECO:0000259" key="18">
    <source>
        <dbReference type="Pfam" id="PF24902"/>
    </source>
</evidence>
<dbReference type="InterPro" id="IPR008964">
    <property type="entry name" value="Invasin/intimin_cell_adhesion"/>
</dbReference>
<dbReference type="InterPro" id="IPR056897">
    <property type="entry name" value="Ig_NUP210_4th"/>
</dbReference>
<dbReference type="InterPro" id="IPR055099">
    <property type="entry name" value="Ig_NUP210_7th"/>
</dbReference>
<dbReference type="Pfam" id="PF22959">
    <property type="entry name" value="Ig_NUP210_15th"/>
    <property type="match status" value="1"/>
</dbReference>
<evidence type="ECO:0000313" key="22">
    <source>
        <dbReference type="Proteomes" id="UP000887575"/>
    </source>
</evidence>
<dbReference type="Pfam" id="PF24991">
    <property type="entry name" value="Ig_NUP210_4th"/>
    <property type="match status" value="1"/>
</dbReference>
<keyword evidence="3 10" id="KW-0812">Transmembrane</keyword>
<dbReference type="PANTHER" id="PTHR23019">
    <property type="entry name" value="NUCLEAR PORE MEMBRANE GLYCOPROTEIN GP210-RELATED"/>
    <property type="match status" value="1"/>
</dbReference>
<feature type="domain" description="NUP210 Ig-like" evidence="15">
    <location>
        <begin position="229"/>
        <end position="327"/>
    </location>
</feature>
<evidence type="ECO:0000256" key="4">
    <source>
        <dbReference type="ARBA" id="ARBA00022729"/>
    </source>
</evidence>
<evidence type="ECO:0000259" key="21">
    <source>
        <dbReference type="Pfam" id="PF26181"/>
    </source>
</evidence>
<dbReference type="InterPro" id="IPR055094">
    <property type="entry name" value="NUP210_Ig15"/>
</dbReference>
<protein>
    <recommendedName>
        <fullName evidence="24">Nuclear pore membrane glycoprotein 210</fullName>
    </recommendedName>
</protein>
<feature type="domain" description="NUP210 fourth Ig-like" evidence="20">
    <location>
        <begin position="336"/>
        <end position="412"/>
    </location>
</feature>
<evidence type="ECO:0000256" key="3">
    <source>
        <dbReference type="ARBA" id="ARBA00022692"/>
    </source>
</evidence>
<dbReference type="InterPro" id="IPR055097">
    <property type="entry name" value="Ig_NUP210_2nd"/>
</dbReference>
<evidence type="ECO:0000256" key="2">
    <source>
        <dbReference type="ARBA" id="ARBA00007313"/>
    </source>
</evidence>
<dbReference type="Pfam" id="PF26182">
    <property type="entry name" value="Ig_NUP210_5th"/>
    <property type="match status" value="1"/>
</dbReference>
<feature type="domain" description="NUP210 Ig-like" evidence="16">
    <location>
        <begin position="19"/>
        <end position="108"/>
    </location>
</feature>
<name>A0AAF3FLK3_9BILA</name>
<comment type="subcellular location">
    <subcellularLocation>
        <location evidence="1">Nucleus membrane</location>
        <topology evidence="1">Single-pass membrane protein</topology>
    </subcellularLocation>
</comment>
<comment type="similarity">
    <text evidence="2">Belongs to the NUP210 family.</text>
</comment>
<dbReference type="GO" id="GO:0005643">
    <property type="term" value="C:nuclear pore"/>
    <property type="evidence" value="ECO:0007669"/>
    <property type="project" value="TreeGrafter"/>
</dbReference>
<evidence type="ECO:0000256" key="1">
    <source>
        <dbReference type="ARBA" id="ARBA00004590"/>
    </source>
</evidence>
<evidence type="ECO:0000256" key="5">
    <source>
        <dbReference type="ARBA" id="ARBA00022989"/>
    </source>
</evidence>
<evidence type="ECO:0000259" key="20">
    <source>
        <dbReference type="Pfam" id="PF24991"/>
    </source>
</evidence>
<keyword evidence="4 11" id="KW-0732">Signal</keyword>
<feature type="signal peptide" evidence="11">
    <location>
        <begin position="1"/>
        <end position="18"/>
    </location>
</feature>
<feature type="domain" description="NUP210 Ig-like" evidence="17">
    <location>
        <begin position="118"/>
        <end position="220"/>
    </location>
</feature>
<dbReference type="InterPro" id="IPR055095">
    <property type="entry name" value="NUP210_Ig_C"/>
</dbReference>
<evidence type="ECO:0000256" key="6">
    <source>
        <dbReference type="ARBA" id="ARBA00023136"/>
    </source>
</evidence>
<dbReference type="Pfam" id="PF22969">
    <property type="entry name" value="Ig_NUP210_2nd"/>
    <property type="match status" value="1"/>
</dbReference>
<evidence type="ECO:0000256" key="10">
    <source>
        <dbReference type="SAM" id="Phobius"/>
    </source>
</evidence>
<dbReference type="Pfam" id="PF22962">
    <property type="entry name" value="Ig_NUP210_7th"/>
    <property type="match status" value="1"/>
</dbReference>
<feature type="domain" description="NUP210 Ig-like" evidence="18">
    <location>
        <begin position="850"/>
        <end position="913"/>
    </location>
</feature>
<dbReference type="GO" id="GO:0031965">
    <property type="term" value="C:nuclear membrane"/>
    <property type="evidence" value="ECO:0007669"/>
    <property type="project" value="UniProtKB-SubCell"/>
</dbReference>
<keyword evidence="7" id="KW-0325">Glycoprotein</keyword>
<feature type="compositionally biased region" description="Polar residues" evidence="9">
    <location>
        <begin position="1840"/>
        <end position="1853"/>
    </location>
</feature>
<feature type="region of interest" description="Disordered" evidence="9">
    <location>
        <begin position="1821"/>
        <end position="1853"/>
    </location>
</feature>
<evidence type="ECO:0000259" key="17">
    <source>
        <dbReference type="Pfam" id="PF22969"/>
    </source>
</evidence>
<evidence type="ECO:0000259" key="19">
    <source>
        <dbReference type="Pfam" id="PF24935"/>
    </source>
</evidence>
<evidence type="ECO:0000256" key="7">
    <source>
        <dbReference type="ARBA" id="ARBA00023180"/>
    </source>
</evidence>
<dbReference type="Proteomes" id="UP000887575">
    <property type="component" value="Unassembled WGS sequence"/>
</dbReference>
<evidence type="ECO:0000256" key="8">
    <source>
        <dbReference type="ARBA" id="ARBA00023242"/>
    </source>
</evidence>
<evidence type="ECO:0000259" key="14">
    <source>
        <dbReference type="Pfam" id="PF22962"/>
    </source>
</evidence>
<dbReference type="Pfam" id="PF22967">
    <property type="entry name" value="Ig_NUP210_1st"/>
    <property type="match status" value="1"/>
</dbReference>
<evidence type="ECO:0000256" key="9">
    <source>
        <dbReference type="SAM" id="MobiDB-lite"/>
    </source>
</evidence>
<dbReference type="Pfam" id="PF22963">
    <property type="entry name" value="Ig_NUP210_3rd"/>
    <property type="match status" value="1"/>
</dbReference>
<dbReference type="Pfam" id="PF22957">
    <property type="entry name" value="NUP210_Ig"/>
    <property type="match status" value="1"/>
</dbReference>
<dbReference type="PANTHER" id="PTHR23019:SF0">
    <property type="entry name" value="NUCLEAR PORE MEMBRANE GLYCOPROTEIN 210"/>
    <property type="match status" value="1"/>
</dbReference>
<evidence type="ECO:0000256" key="11">
    <source>
        <dbReference type="SAM" id="SignalP"/>
    </source>
</evidence>
<keyword evidence="22" id="KW-1185">Reference proteome</keyword>
<sequence length="1853" mass="201563">MLSCKTWVFLLLFWTVNGYKLNVPRLLLPYHPSVPMRFELEVGTPSGGCFKWRSNRPDVVKVNPLGHRDCSDRAEVVATAKVAGTHNAVIFADDTDGGATLSCVVTIDEVATIVIEHTTKVLYVDAAPAPITVVAFNADGDKFSTLGELPFEWDVSDNGGELRPLRIVPFEQSKYRAPRDIQELESQKKKGYLVLLEGLSSGSSTVQTKFQDSYFAKVAASSLDLVVVANLLLEPAYDIFIPVYSDIHFVVKIVKEQGVEEVPMPSPLYTLRLEDNKICSLNSAQSIVTALSKGTTNLLLHTENIDAKTTKNAAVRPPSTKIQVVDPESLQFAISGNNWVLEKDRVYTIGINLLDPHGNHMFIADNARFETVLPLDYFEIVKTTNNGTHFEVKARKSGRVTLRSKLTSFITEGGIEIFIKRKVVGEQQLEIVDPITVIPKQVIFPYLVQKKFEYPLKAIGGSGSFSWLSGNRAVCDVDDTGLSRSGELGWTLVTAVDRKNPSIFGTSKIGVLEAISLDFGKTRKEVEVGKVLYLNVQLYGLDREKGQRHIPFTDCRNVPFTVEVQNHAYFHYEKDIPSQIPTEGTGCGTIALKAIKSGDTRITVKYDKYSATIDVSAFPALKIIEDELLIPIGGAFKLIVEGGPRPWLLDPSQFFIEGKSANSQAVSSKWHEKLLFTCGQQSATTVDVVVGNQPTTSNEIPAVVSSTIRICCVMPSRLGLKVEEKKKEGNAPKCPSSAVTPILSSERFNIGVTAFGRCDESEEERSMVGIDSMELEWGLPGDGKNFLSLGKTTQFTDDQTNRGWIDATPKGKVGNVRVSVKSTRSGSQRLPNPVAGNLDIKLVNRASTVPSSLVLWNDVTATAKLSIEGGSGHFHLVDRSEFYDAQVTSKEIIVSPRKTGSAPLRLLDLCLGSALLEVPIKITDIHSLRIRAPSHVEVSSRVTVNVDVVDVEGEPFSADYVSVMNLELETDSTSAKITRDSGMRFHLDAKAVGEVKLIASARASSGSPIQSRQHILQIYAPIKLYPRTVTLIPESTFQLEIVGGPRPTPPVSFTLNNTKSMRIESNALITSLTTLGNTLVTGTINQDNGQSTSDSVVVRVVSLAGIRLRVSTNRAKTGAKVSARVDGLQDDETPYSFGGATYPFKVKWSVSDPTVLMIDSSYLGNALTEGEQNRFGVSLSARAGGRVAIKVEVQMHPSARLHFQNKQQLFEAETTVIVDEAPALIDPKLPISMINIAPDAEYKLKSTWNDGQTTFSVPTAFSSLATVSKAGHLRTHSITGSAGILLARTSAELNESVIVPLQVSAVGSLWVDVVPPLTNAHAHTLMALPVGLTLNLKVYFRDRSGLRLLAAANKIQYRPHRFDLTDISASNQNRTITITLKTPGETVLRIWDSDERNLQTFIRIYALDQLTPNSKRSIVVSDLICFVNPVEGVAEWRIDGEEQLQLLQGSIGLAKKPGNVVVEMKSDQGLSMHATILINPVGYVGFSSSQSSAFVSNFAGESFVFPLHIARHSNESTKETSVIGCAKDQPLPRLSAPITCSIHFSNQLAFSASHLFTAKSTFDETKGLYACVIQEQVAGRVPLSIVDTKPTDIIVTANWNDKHASNIPDAVITRPFYMAFEILDKQLTLSSLPSHQAPGAVLSIRVPPAQLSKIAASGCADWVTITETTGAHSLNANKHYLIQTKRGNSVQPGHIEKCEITISNALTGQAGSVAINIRGIDKMTAQLTGAESATFLQLLFSLAHSFSWLFIPLMTLCIAAIILIAVWLILRSGSVKLGTAANNVAGGVFASDRSNPNISYQSSAGSSPSASYVWRESPPRYHSTPIDNTPTLGPIGSGGSPQLWTSSNIRRRL</sequence>
<accession>A0AAF3FLK3</accession>
<feature type="domain" description="NUP210 C-terminal Ig-like" evidence="12">
    <location>
        <begin position="1487"/>
        <end position="1654"/>
    </location>
</feature>
<dbReference type="SUPFAM" id="SSF49373">
    <property type="entry name" value="Invasin/intimin cell-adhesion fragments"/>
    <property type="match status" value="1"/>
</dbReference>
<dbReference type="Pfam" id="PF26181">
    <property type="entry name" value="Ig_NUP210_13th"/>
    <property type="match status" value="1"/>
</dbReference>
<reference evidence="23" key="1">
    <citation type="submission" date="2024-02" db="UniProtKB">
        <authorList>
            <consortium name="WormBaseParasite"/>
        </authorList>
    </citation>
    <scope>IDENTIFICATION</scope>
</reference>
<feature type="chain" id="PRO_5042260228" description="Nuclear pore membrane glycoprotein 210" evidence="11">
    <location>
        <begin position="19"/>
        <end position="1853"/>
    </location>
</feature>
<evidence type="ECO:0000259" key="15">
    <source>
        <dbReference type="Pfam" id="PF22963"/>
    </source>
</evidence>
<dbReference type="Pfam" id="PF24902">
    <property type="entry name" value="Ig_NUP210_9th"/>
    <property type="match status" value="1"/>
</dbReference>
<dbReference type="InterPro" id="IPR055098">
    <property type="entry name" value="Ig_NUP210_3rd"/>
</dbReference>
<dbReference type="InterPro" id="IPR045197">
    <property type="entry name" value="NUP210-like"/>
</dbReference>
<dbReference type="Pfam" id="PF24935">
    <property type="entry name" value="Ig_NUP210_6th"/>
    <property type="match status" value="1"/>
</dbReference>
<organism evidence="22 23">
    <name type="scientific">Mesorhabditis belari</name>
    <dbReference type="NCBI Taxonomy" id="2138241"/>
    <lineage>
        <taxon>Eukaryota</taxon>
        <taxon>Metazoa</taxon>
        <taxon>Ecdysozoa</taxon>
        <taxon>Nematoda</taxon>
        <taxon>Chromadorea</taxon>
        <taxon>Rhabditida</taxon>
        <taxon>Rhabditina</taxon>
        <taxon>Rhabditomorpha</taxon>
        <taxon>Rhabditoidea</taxon>
        <taxon>Rhabditidae</taxon>
        <taxon>Mesorhabditinae</taxon>
        <taxon>Mesorhabditis</taxon>
    </lineage>
</organism>
<dbReference type="InterPro" id="IPR055096">
    <property type="entry name" value="Ig_NUP210_1st"/>
</dbReference>
<evidence type="ECO:0000259" key="13">
    <source>
        <dbReference type="Pfam" id="PF22959"/>
    </source>
</evidence>
<dbReference type="InterPro" id="IPR056898">
    <property type="entry name" value="Ig_NUP210_6th"/>
</dbReference>
<dbReference type="WBParaSite" id="MBELARI_LOCUS8021">
    <property type="protein sequence ID" value="MBELARI_LOCUS8021"/>
    <property type="gene ID" value="MBELARI_LOCUS8021"/>
</dbReference>
<evidence type="ECO:0000313" key="23">
    <source>
        <dbReference type="WBParaSite" id="MBELARI_LOCUS8021"/>
    </source>
</evidence>
<proteinExistence type="inferred from homology"/>
<evidence type="ECO:0008006" key="24">
    <source>
        <dbReference type="Google" id="ProtNLM"/>
    </source>
</evidence>
<keyword evidence="5 10" id="KW-1133">Transmembrane helix</keyword>